<evidence type="ECO:0000313" key="2">
    <source>
        <dbReference type="Proteomes" id="UP001156903"/>
    </source>
</evidence>
<dbReference type="Proteomes" id="UP001156903">
    <property type="component" value="Unassembled WGS sequence"/>
</dbReference>
<comment type="caution">
    <text evidence="1">The sequence shown here is derived from an EMBL/GenBank/DDBJ whole genome shotgun (WGS) entry which is preliminary data.</text>
</comment>
<proteinExistence type="predicted"/>
<name>A0ABQ6C0W7_9BURK</name>
<protein>
    <submittedName>
        <fullName evidence="1">Uncharacterized protein</fullName>
    </submittedName>
</protein>
<organism evidence="1 2">
    <name type="scientific">Hydrogenophaga electricum</name>
    <dbReference type="NCBI Taxonomy" id="1230953"/>
    <lineage>
        <taxon>Bacteria</taxon>
        <taxon>Pseudomonadati</taxon>
        <taxon>Pseudomonadota</taxon>
        <taxon>Betaproteobacteria</taxon>
        <taxon>Burkholderiales</taxon>
        <taxon>Comamonadaceae</taxon>
        <taxon>Hydrogenophaga</taxon>
    </lineage>
</organism>
<keyword evidence="2" id="KW-1185">Reference proteome</keyword>
<reference evidence="2" key="1">
    <citation type="journal article" date="2019" name="Int. J. Syst. Evol. Microbiol.">
        <title>The Global Catalogue of Microorganisms (GCM) 10K type strain sequencing project: providing services to taxonomists for standard genome sequencing and annotation.</title>
        <authorList>
            <consortium name="The Broad Institute Genomics Platform"/>
            <consortium name="The Broad Institute Genome Sequencing Center for Infectious Disease"/>
            <person name="Wu L."/>
            <person name="Ma J."/>
        </authorList>
    </citation>
    <scope>NUCLEOTIDE SEQUENCE [LARGE SCALE GENOMIC DNA]</scope>
    <source>
        <strain evidence="2">NBRC 109341</strain>
    </source>
</reference>
<dbReference type="EMBL" id="BSPB01000007">
    <property type="protein sequence ID" value="GLS13892.1"/>
    <property type="molecule type" value="Genomic_DNA"/>
</dbReference>
<sequence>MTLGLFELFYEPGQQPRLPVPFQPFDARGVNRAEYRELQAFRLFANSDTWAGLGQSGLFSPRFLDKMGIAIDDVLRFVAAHGEADVCLFHPYPRELSLANHFLELAELEHPGITDTLQWVWNRVFDSPLPRVDASADAFLCCHCNYVLGSPRFWQGYAPFVDAYMRLLDAPSGNPLQQPTPYTLTRTGDRTLPLGVFAFERALSHYLKQCGTGLKVVNYAFSGLSWQAPELFAGEAALVDRLQAGIRTPAGSGEPEAQRRRQAVRHYFEHRRVAFQPG</sequence>
<dbReference type="RefSeq" id="WP_234266969.1">
    <property type="nucleotide sequence ID" value="NZ_BSPB01000007.1"/>
</dbReference>
<evidence type="ECO:0000313" key="1">
    <source>
        <dbReference type="EMBL" id="GLS13892.1"/>
    </source>
</evidence>
<accession>A0ABQ6C0W7</accession>
<gene>
    <name evidence="1" type="ORF">GCM10007935_13220</name>
</gene>